<dbReference type="InterPro" id="IPR045851">
    <property type="entry name" value="AMP-bd_C_sf"/>
</dbReference>
<evidence type="ECO:0000313" key="6">
    <source>
        <dbReference type="Proteomes" id="UP001500540"/>
    </source>
</evidence>
<evidence type="ECO:0000259" key="4">
    <source>
        <dbReference type="Pfam" id="PF13193"/>
    </source>
</evidence>
<keyword evidence="6" id="KW-1185">Reference proteome</keyword>
<dbReference type="InterPro" id="IPR000873">
    <property type="entry name" value="AMP-dep_synth/lig_dom"/>
</dbReference>
<keyword evidence="2 5" id="KW-0436">Ligase</keyword>
<gene>
    <name evidence="5" type="ORF">GCM10022240_17030</name>
</gene>
<evidence type="ECO:0000256" key="1">
    <source>
        <dbReference type="ARBA" id="ARBA00006432"/>
    </source>
</evidence>
<dbReference type="EMBL" id="BAABAF010000006">
    <property type="protein sequence ID" value="GAA3765395.1"/>
    <property type="molecule type" value="Genomic_DNA"/>
</dbReference>
<dbReference type="SUPFAM" id="SSF56801">
    <property type="entry name" value="Acetyl-CoA synthetase-like"/>
    <property type="match status" value="1"/>
</dbReference>
<sequence>MSEISPEEVARRRQSLQERVGPWRPRTLTAAFDDAAAAFGDRPYAISDAATLTYADVVARSRRLAAGLIDLGVRPGDRVAMLVDNRVDYPVLKFAIARTGAIAVALNYSYRGDEIIQRLAHAEASVLLSIDRSAATDFLAVFDERFAGWEAGVTSTEVPSLRTIVLVEDGWRDGAVTVPQLAQRGDEAAVDAASAAIAADDVADIVFTSGTTGHALGAQLTHDMLLRSGYGSAYHRAFDDGWRIGFALPLYHVFGYIEGMLAAMFVGGAIVPQRVFNPRTTLEQIERFRINEVLFVPTMTVAVVDQAAKLRPDLSSLQSVFSAAAPAPVWLWERVMTDLAPQMIFTGYGQTEVSAATALTLPGDSIQTVSAVVGAMKLGGVAADGSGRLAEYRTVDPFDGHPLPDGAEGELVVRGPQVTREYVGANAPQALDADGWLRTGDLGFVDDEGYIHLRGRSKELFKVGGELVAPTEVEQVLSGADGVSQAYVAGIPDERYGEVGWAWVVMNEDAAPDERALLAHARARLAPFKVPRGFTFLSVDELPMTTTGKIQKYLLAASHAPAR</sequence>
<dbReference type="InterPro" id="IPR042099">
    <property type="entry name" value="ANL_N_sf"/>
</dbReference>
<dbReference type="RefSeq" id="WP_344782562.1">
    <property type="nucleotide sequence ID" value="NZ_BAABAF010000006.1"/>
</dbReference>
<proteinExistence type="inferred from homology"/>
<name>A0ABP7GHQ1_9MICO</name>
<evidence type="ECO:0000313" key="5">
    <source>
        <dbReference type="EMBL" id="GAA3765395.1"/>
    </source>
</evidence>
<dbReference type="PANTHER" id="PTHR43201">
    <property type="entry name" value="ACYL-COA SYNTHETASE"/>
    <property type="match status" value="1"/>
</dbReference>
<protein>
    <submittedName>
        <fullName evidence="5">FadD3 family acyl-CoA ligase</fullName>
    </submittedName>
</protein>
<dbReference type="GO" id="GO:0016874">
    <property type="term" value="F:ligase activity"/>
    <property type="evidence" value="ECO:0007669"/>
    <property type="project" value="UniProtKB-KW"/>
</dbReference>
<organism evidence="5 6">
    <name type="scientific">Microbacterium kribbense</name>
    <dbReference type="NCBI Taxonomy" id="433645"/>
    <lineage>
        <taxon>Bacteria</taxon>
        <taxon>Bacillati</taxon>
        <taxon>Actinomycetota</taxon>
        <taxon>Actinomycetes</taxon>
        <taxon>Micrococcales</taxon>
        <taxon>Microbacteriaceae</taxon>
        <taxon>Microbacterium</taxon>
    </lineage>
</organism>
<dbReference type="InterPro" id="IPR025110">
    <property type="entry name" value="AMP-bd_C"/>
</dbReference>
<feature type="domain" description="AMP-dependent synthetase/ligase" evidence="3">
    <location>
        <begin position="32"/>
        <end position="422"/>
    </location>
</feature>
<accession>A0ABP7GHQ1</accession>
<dbReference type="PANTHER" id="PTHR43201:SF5">
    <property type="entry name" value="MEDIUM-CHAIN ACYL-COA LIGASE ACSF2, MITOCHONDRIAL"/>
    <property type="match status" value="1"/>
</dbReference>
<evidence type="ECO:0000259" key="3">
    <source>
        <dbReference type="Pfam" id="PF00501"/>
    </source>
</evidence>
<comment type="caution">
    <text evidence="5">The sequence shown here is derived from an EMBL/GenBank/DDBJ whole genome shotgun (WGS) entry which is preliminary data.</text>
</comment>
<reference evidence="6" key="1">
    <citation type="journal article" date="2019" name="Int. J. Syst. Evol. Microbiol.">
        <title>The Global Catalogue of Microorganisms (GCM) 10K type strain sequencing project: providing services to taxonomists for standard genome sequencing and annotation.</title>
        <authorList>
            <consortium name="The Broad Institute Genomics Platform"/>
            <consortium name="The Broad Institute Genome Sequencing Center for Infectious Disease"/>
            <person name="Wu L."/>
            <person name="Ma J."/>
        </authorList>
    </citation>
    <scope>NUCLEOTIDE SEQUENCE [LARGE SCALE GENOMIC DNA]</scope>
    <source>
        <strain evidence="6">JCM 16950</strain>
    </source>
</reference>
<dbReference type="Proteomes" id="UP001500540">
    <property type="component" value="Unassembled WGS sequence"/>
</dbReference>
<comment type="similarity">
    <text evidence="1">Belongs to the ATP-dependent AMP-binding enzyme family.</text>
</comment>
<dbReference type="Pfam" id="PF13193">
    <property type="entry name" value="AMP-binding_C"/>
    <property type="match status" value="1"/>
</dbReference>
<feature type="domain" description="AMP-binding enzyme C-terminal" evidence="4">
    <location>
        <begin position="472"/>
        <end position="549"/>
    </location>
</feature>
<dbReference type="Gene3D" id="3.30.300.30">
    <property type="match status" value="1"/>
</dbReference>
<evidence type="ECO:0000256" key="2">
    <source>
        <dbReference type="ARBA" id="ARBA00022598"/>
    </source>
</evidence>
<dbReference type="Pfam" id="PF00501">
    <property type="entry name" value="AMP-binding"/>
    <property type="match status" value="1"/>
</dbReference>
<dbReference type="Gene3D" id="3.40.50.12780">
    <property type="entry name" value="N-terminal domain of ligase-like"/>
    <property type="match status" value="1"/>
</dbReference>